<evidence type="ECO:0000313" key="1">
    <source>
        <dbReference type="EMBL" id="KGN82968.1"/>
    </source>
</evidence>
<gene>
    <name evidence="1" type="ORF">HQ35_01230</name>
</gene>
<reference evidence="1 2" key="1">
    <citation type="submission" date="2014-08" db="EMBL/GenBank/DDBJ databases">
        <title>Porphyromonas cangingivalis strain:COT-109_OH1386 Genome sequencing.</title>
        <authorList>
            <person name="Wallis C."/>
            <person name="Deusch O."/>
            <person name="O'Flynn C."/>
            <person name="Davis I."/>
            <person name="Jospin G."/>
            <person name="Darling A.E."/>
            <person name="Coil D.A."/>
            <person name="Alexiev A."/>
            <person name="Horsfall A."/>
            <person name="Kirkwood N."/>
            <person name="Harris S."/>
            <person name="Eisen J.A."/>
        </authorList>
    </citation>
    <scope>NUCLEOTIDE SEQUENCE [LARGE SCALE GENOMIC DNA]</scope>
    <source>
        <strain evidence="2">COT-109 OH1386</strain>
    </source>
</reference>
<protein>
    <recommendedName>
        <fullName evidence="3">GLPGLI family protein</fullName>
    </recommendedName>
</protein>
<evidence type="ECO:0008006" key="3">
    <source>
        <dbReference type="Google" id="ProtNLM"/>
    </source>
</evidence>
<dbReference type="Proteomes" id="UP000030125">
    <property type="component" value="Unassembled WGS sequence"/>
</dbReference>
<dbReference type="EMBL" id="JQJD01000004">
    <property type="protein sequence ID" value="KGN82968.1"/>
    <property type="molecule type" value="Genomic_DNA"/>
</dbReference>
<keyword evidence="2" id="KW-1185">Reference proteome</keyword>
<dbReference type="AlphaFoldDB" id="A0A0A2EVM5"/>
<proteinExistence type="predicted"/>
<evidence type="ECO:0000313" key="2">
    <source>
        <dbReference type="Proteomes" id="UP000030125"/>
    </source>
</evidence>
<organism evidence="1 2">
    <name type="scientific">Porphyromonas cangingivalis</name>
    <dbReference type="NCBI Taxonomy" id="36874"/>
    <lineage>
        <taxon>Bacteria</taxon>
        <taxon>Pseudomonadati</taxon>
        <taxon>Bacteroidota</taxon>
        <taxon>Bacteroidia</taxon>
        <taxon>Bacteroidales</taxon>
        <taxon>Porphyromonadaceae</taxon>
        <taxon>Porphyromonas</taxon>
    </lineage>
</organism>
<dbReference type="InterPro" id="IPR005901">
    <property type="entry name" value="GLPGLI"/>
</dbReference>
<dbReference type="NCBIfam" id="TIGR01200">
    <property type="entry name" value="GLPGLI"/>
    <property type="match status" value="1"/>
</dbReference>
<comment type="caution">
    <text evidence="1">The sequence shown here is derived from an EMBL/GenBank/DDBJ whole genome shotgun (WGS) entry which is preliminary data.</text>
</comment>
<name>A0A0A2EVM5_PORCN</name>
<sequence length="269" mass="31670">MLLFGTFSNTHAQRKMIYEIVEQIDLSKMLYYYKYTHHENDKEVMIPMVLQVGDKVQRFGCLSRFNKDSLALTFENKPQDTKLLSRETNKLKKHEENQVETQWTLYLNYPKSKRSITDHIFLDQYLSEEPDDLPEWTLTDEEKTISDHKCMKATTTLYGRGWTVWYTPEISRPDGPWLLRGLPGVVVIAEDETGRFRFELQRIEHRETPILYLVKNYTKTDRYSVLKQKQKFFKNPGQFMMGTAVGAQTSGLSSSTEEVPYDPIRKIQD</sequence>
<accession>A0A0A2EVM5</accession>